<dbReference type="PROSITE" id="PS00216">
    <property type="entry name" value="SUGAR_TRANSPORT_1"/>
    <property type="match status" value="1"/>
</dbReference>
<keyword evidence="6 7" id="KW-0472">Membrane</keyword>
<reference evidence="9 10" key="1">
    <citation type="submission" date="2019-10" db="EMBL/GenBank/DDBJ databases">
        <title>Description of Paenibacillus humi sp. nov.</title>
        <authorList>
            <person name="Carlier A."/>
            <person name="Qi S."/>
        </authorList>
    </citation>
    <scope>NUCLEOTIDE SEQUENCE [LARGE SCALE GENOMIC DNA]</scope>
    <source>
        <strain evidence="9 10">LMG 31461</strain>
    </source>
</reference>
<evidence type="ECO:0000256" key="5">
    <source>
        <dbReference type="ARBA" id="ARBA00022989"/>
    </source>
</evidence>
<evidence type="ECO:0000256" key="6">
    <source>
        <dbReference type="ARBA" id="ARBA00023136"/>
    </source>
</evidence>
<feature type="transmembrane region" description="Helical" evidence="7">
    <location>
        <begin position="131"/>
        <end position="148"/>
    </location>
</feature>
<evidence type="ECO:0000256" key="3">
    <source>
        <dbReference type="ARBA" id="ARBA00022475"/>
    </source>
</evidence>
<dbReference type="InterPro" id="IPR036259">
    <property type="entry name" value="MFS_trans_sf"/>
</dbReference>
<feature type="transmembrane region" description="Helical" evidence="7">
    <location>
        <begin position="419"/>
        <end position="440"/>
    </location>
</feature>
<comment type="subcellular location">
    <subcellularLocation>
        <location evidence="1">Cell membrane</location>
        <topology evidence="1">Multi-pass membrane protein</topology>
    </subcellularLocation>
</comment>
<dbReference type="PANTHER" id="PTHR23517:SF3">
    <property type="entry name" value="INTEGRAL MEMBRANE TRANSPORT PROTEIN"/>
    <property type="match status" value="1"/>
</dbReference>
<keyword evidence="10" id="KW-1185">Reference proteome</keyword>
<feature type="transmembrane region" description="Helical" evidence="7">
    <location>
        <begin position="332"/>
        <end position="350"/>
    </location>
</feature>
<dbReference type="InterPro" id="IPR050171">
    <property type="entry name" value="MFS_Transporters"/>
</dbReference>
<evidence type="ECO:0000256" key="1">
    <source>
        <dbReference type="ARBA" id="ARBA00004651"/>
    </source>
</evidence>
<comment type="caution">
    <text evidence="9">The sequence shown here is derived from an EMBL/GenBank/DDBJ whole genome shotgun (WGS) entry which is preliminary data.</text>
</comment>
<dbReference type="InterPro" id="IPR011701">
    <property type="entry name" value="MFS"/>
</dbReference>
<dbReference type="InterPro" id="IPR020846">
    <property type="entry name" value="MFS_dom"/>
</dbReference>
<feature type="transmembrane region" description="Helical" evidence="7">
    <location>
        <begin position="75"/>
        <end position="97"/>
    </location>
</feature>
<accession>A0ABX1X9Z3</accession>
<evidence type="ECO:0000313" key="9">
    <source>
        <dbReference type="EMBL" id="NOU65001.1"/>
    </source>
</evidence>
<feature type="transmembrane region" description="Helical" evidence="7">
    <location>
        <begin position="168"/>
        <end position="191"/>
    </location>
</feature>
<evidence type="ECO:0000313" key="10">
    <source>
        <dbReference type="Proteomes" id="UP000653578"/>
    </source>
</evidence>
<keyword evidence="4 7" id="KW-0812">Transmembrane</keyword>
<feature type="transmembrane region" description="Helical" evidence="7">
    <location>
        <begin position="46"/>
        <end position="69"/>
    </location>
</feature>
<feature type="transmembrane region" description="Helical" evidence="7">
    <location>
        <begin position="253"/>
        <end position="275"/>
    </location>
</feature>
<dbReference type="CDD" id="cd17329">
    <property type="entry name" value="MFS_MdtH_MDR_like"/>
    <property type="match status" value="1"/>
</dbReference>
<evidence type="ECO:0000256" key="4">
    <source>
        <dbReference type="ARBA" id="ARBA00022692"/>
    </source>
</evidence>
<dbReference type="EMBL" id="WHNY01000040">
    <property type="protein sequence ID" value="NOU65001.1"/>
    <property type="molecule type" value="Genomic_DNA"/>
</dbReference>
<organism evidence="9 10">
    <name type="scientific">Paenibacillus plantarum</name>
    <dbReference type="NCBI Taxonomy" id="2654975"/>
    <lineage>
        <taxon>Bacteria</taxon>
        <taxon>Bacillati</taxon>
        <taxon>Bacillota</taxon>
        <taxon>Bacilli</taxon>
        <taxon>Bacillales</taxon>
        <taxon>Paenibacillaceae</taxon>
        <taxon>Paenibacillus</taxon>
    </lineage>
</organism>
<feature type="transmembrane region" description="Helical" evidence="7">
    <location>
        <begin position="394"/>
        <end position="413"/>
    </location>
</feature>
<evidence type="ECO:0000256" key="2">
    <source>
        <dbReference type="ARBA" id="ARBA00022448"/>
    </source>
</evidence>
<feature type="transmembrane region" description="Helical" evidence="7">
    <location>
        <begin position="197"/>
        <end position="218"/>
    </location>
</feature>
<gene>
    <name evidence="9" type="ORF">GC096_13270</name>
</gene>
<dbReference type="SUPFAM" id="SSF103473">
    <property type="entry name" value="MFS general substrate transporter"/>
    <property type="match status" value="1"/>
</dbReference>
<feature type="domain" description="Major facilitator superfamily (MFS) profile" evidence="8">
    <location>
        <begin position="1"/>
        <end position="446"/>
    </location>
</feature>
<evidence type="ECO:0000256" key="7">
    <source>
        <dbReference type="SAM" id="Phobius"/>
    </source>
</evidence>
<keyword evidence="2" id="KW-0813">Transport</keyword>
<feature type="transmembrane region" description="Helical" evidence="7">
    <location>
        <begin position="106"/>
        <end position="125"/>
    </location>
</feature>
<dbReference type="PANTHER" id="PTHR23517">
    <property type="entry name" value="RESISTANCE PROTEIN MDTM, PUTATIVE-RELATED-RELATED"/>
    <property type="match status" value="1"/>
</dbReference>
<sequence length="470" mass="52404">MVSFFLLIELWSINYKSSMDPFSKVVEKGRDSMRFRDFHRNVKLRIGLSFLSGTANNMVLPFMSIYFSGKLGDTLAGLVVILGIMAGVVAGIIGGYYSDRFGRKKLMLAAEIGWMLCFALMAAVNSPWFESAGITFLLMIIVSIFWGIHGPANEAMLLDVTAPEERKFMYAIMYWMNNLSFAIAGMAGAFLFKSYLFELFIALSVIGLITGIITYVYIQDDYKAPISRNSSTTKKRSPSIWTNYRMVLQDKTFLIFTIASLLLVSVEFHLGNYVAVRLGKEMVDTPFLPWVTDAWRIDGFKMLGFIRTENTVLVVVLSVFMGILMRRFSDRRVLFIGYACYIAGYSYLAYSNQPGLLLLSMLIATVGELMYVPIKQAYLGNLAPDHARSSYMALYGMVYRGATFLGGLGVILGGMLSSWLMASLIAFSGVIGMVMFYSILAQLEERKNGHFAAANSSFMEANKAGLESTS</sequence>
<keyword evidence="3" id="KW-1003">Cell membrane</keyword>
<feature type="transmembrane region" description="Helical" evidence="7">
    <location>
        <begin position="356"/>
        <end position="374"/>
    </location>
</feature>
<dbReference type="InterPro" id="IPR005829">
    <property type="entry name" value="Sugar_transporter_CS"/>
</dbReference>
<keyword evidence="5 7" id="KW-1133">Transmembrane helix</keyword>
<dbReference type="Pfam" id="PF07690">
    <property type="entry name" value="MFS_1"/>
    <property type="match status" value="2"/>
</dbReference>
<dbReference type="Gene3D" id="1.20.1250.20">
    <property type="entry name" value="MFS general substrate transporter like domains"/>
    <property type="match status" value="2"/>
</dbReference>
<name>A0ABX1X9Z3_9BACL</name>
<proteinExistence type="predicted"/>
<evidence type="ECO:0000259" key="8">
    <source>
        <dbReference type="PROSITE" id="PS50850"/>
    </source>
</evidence>
<dbReference type="Proteomes" id="UP000653578">
    <property type="component" value="Unassembled WGS sequence"/>
</dbReference>
<protein>
    <submittedName>
        <fullName evidence="9">MFS transporter</fullName>
    </submittedName>
</protein>
<dbReference type="PROSITE" id="PS50850">
    <property type="entry name" value="MFS"/>
    <property type="match status" value="1"/>
</dbReference>
<feature type="transmembrane region" description="Helical" evidence="7">
    <location>
        <begin position="305"/>
        <end position="325"/>
    </location>
</feature>